<organism evidence="2 3">
    <name type="scientific">Prunus dulcis</name>
    <name type="common">Almond</name>
    <name type="synonym">Amygdalus dulcis</name>
    <dbReference type="NCBI Taxonomy" id="3755"/>
    <lineage>
        <taxon>Eukaryota</taxon>
        <taxon>Viridiplantae</taxon>
        <taxon>Streptophyta</taxon>
        <taxon>Embryophyta</taxon>
        <taxon>Tracheophyta</taxon>
        <taxon>Spermatophyta</taxon>
        <taxon>Magnoliopsida</taxon>
        <taxon>eudicotyledons</taxon>
        <taxon>Gunneridae</taxon>
        <taxon>Pentapetalae</taxon>
        <taxon>rosids</taxon>
        <taxon>fabids</taxon>
        <taxon>Rosales</taxon>
        <taxon>Rosaceae</taxon>
        <taxon>Amygdaloideae</taxon>
        <taxon>Amygdaleae</taxon>
        <taxon>Prunus</taxon>
    </lineage>
</organism>
<feature type="compositionally biased region" description="Basic and acidic residues" evidence="1">
    <location>
        <begin position="14"/>
        <end position="26"/>
    </location>
</feature>
<comment type="caution">
    <text evidence="2">The sequence shown here is derived from an EMBL/GenBank/DDBJ whole genome shotgun (WGS) entry which is preliminary data.</text>
</comment>
<reference evidence="2 3" key="1">
    <citation type="journal article" date="2022" name="G3 (Bethesda)">
        <title>Whole-genome sequence and methylome profiling of the almond [Prunus dulcis (Mill.) D.A. Webb] cultivar 'Nonpareil'.</title>
        <authorList>
            <person name="D'Amico-Willman K.M."/>
            <person name="Ouma W.Z."/>
            <person name="Meulia T."/>
            <person name="Sideli G.M."/>
            <person name="Gradziel T.M."/>
            <person name="Fresnedo-Ramirez J."/>
        </authorList>
    </citation>
    <scope>NUCLEOTIDE SEQUENCE [LARGE SCALE GENOMIC DNA]</scope>
    <source>
        <strain evidence="2">Clone GOH B32 T37-40</strain>
    </source>
</reference>
<dbReference type="AlphaFoldDB" id="A0AAD4UPV4"/>
<gene>
    <name evidence="2" type="ORF">L3X38_000347</name>
</gene>
<protein>
    <submittedName>
        <fullName evidence="2">Uncharacterized protein</fullName>
    </submittedName>
</protein>
<evidence type="ECO:0000256" key="1">
    <source>
        <dbReference type="SAM" id="MobiDB-lite"/>
    </source>
</evidence>
<feature type="region of interest" description="Disordered" evidence="1">
    <location>
        <begin position="1"/>
        <end position="47"/>
    </location>
</feature>
<dbReference type="Proteomes" id="UP001054821">
    <property type="component" value="Unassembled WGS sequence"/>
</dbReference>
<accession>A0AAD4UPV4</accession>
<evidence type="ECO:0000313" key="3">
    <source>
        <dbReference type="Proteomes" id="UP001054821"/>
    </source>
</evidence>
<name>A0AAD4UPV4_PRUDU</name>
<proteinExistence type="predicted"/>
<dbReference type="EMBL" id="JAJFAZ020000082">
    <property type="protein sequence ID" value="KAI5311174.1"/>
    <property type="molecule type" value="Genomic_DNA"/>
</dbReference>
<keyword evidence="3" id="KW-1185">Reference proteome</keyword>
<evidence type="ECO:0000313" key="2">
    <source>
        <dbReference type="EMBL" id="KAI5311174.1"/>
    </source>
</evidence>
<sequence>MVSSIEAGGSWTNVRRDQNLDDEHSKRATPSPPKLFPDEGSATAPPCSSVGPPLSALILSHPGINSAVARYCPLWAPLSALTGFVFWELTSNFSVGHSSWDCSSPQLA</sequence>